<keyword evidence="7" id="KW-1185">Reference proteome</keyword>
<dbReference type="GO" id="GO:0016491">
    <property type="term" value="F:oxidoreductase activity"/>
    <property type="evidence" value="ECO:0007669"/>
    <property type="project" value="InterPro"/>
</dbReference>
<evidence type="ECO:0000259" key="5">
    <source>
        <dbReference type="PROSITE" id="PS51352"/>
    </source>
</evidence>
<dbReference type="RefSeq" id="WP_209491248.1">
    <property type="nucleotide sequence ID" value="NZ_JAGGLC010000003.1"/>
</dbReference>
<dbReference type="GO" id="GO:0016209">
    <property type="term" value="F:antioxidant activity"/>
    <property type="evidence" value="ECO:0007669"/>
    <property type="project" value="InterPro"/>
</dbReference>
<dbReference type="InterPro" id="IPR036249">
    <property type="entry name" value="Thioredoxin-like_sf"/>
</dbReference>
<dbReference type="Pfam" id="PF00578">
    <property type="entry name" value="AhpC-TSA"/>
    <property type="match status" value="1"/>
</dbReference>
<dbReference type="GO" id="GO:0017004">
    <property type="term" value="P:cytochrome complex assembly"/>
    <property type="evidence" value="ECO:0007669"/>
    <property type="project" value="UniProtKB-KW"/>
</dbReference>
<organism evidence="6 7">
    <name type="scientific">Halolamina salifodinae</name>
    <dbReference type="NCBI Taxonomy" id="1202767"/>
    <lineage>
        <taxon>Archaea</taxon>
        <taxon>Methanobacteriati</taxon>
        <taxon>Methanobacteriota</taxon>
        <taxon>Stenosarchaea group</taxon>
        <taxon>Halobacteria</taxon>
        <taxon>Halobacteriales</taxon>
        <taxon>Haloferacaceae</taxon>
    </lineage>
</organism>
<dbReference type="InterPro" id="IPR000866">
    <property type="entry name" value="AhpC/TSA"/>
</dbReference>
<protein>
    <submittedName>
        <fullName evidence="6">Peroxiredoxin</fullName>
    </submittedName>
</protein>
<comment type="caution">
    <text evidence="6">The sequence shown here is derived from an EMBL/GenBank/DDBJ whole genome shotgun (WGS) entry which is preliminary data.</text>
</comment>
<dbReference type="Gene3D" id="3.40.30.10">
    <property type="entry name" value="Glutaredoxin"/>
    <property type="match status" value="1"/>
</dbReference>
<keyword evidence="3" id="KW-1015">Disulfide bond</keyword>
<accession>A0A8T4H031</accession>
<dbReference type="EMBL" id="JAGGLC010000003">
    <property type="protein sequence ID" value="MBP1986955.1"/>
    <property type="molecule type" value="Genomic_DNA"/>
</dbReference>
<comment type="subcellular location">
    <subcellularLocation>
        <location evidence="1">Cell envelope</location>
    </subcellularLocation>
</comment>
<dbReference type="PROSITE" id="PS51352">
    <property type="entry name" value="THIOREDOXIN_2"/>
    <property type="match status" value="1"/>
</dbReference>
<proteinExistence type="predicted"/>
<dbReference type="Proteomes" id="UP000823736">
    <property type="component" value="Unassembled WGS sequence"/>
</dbReference>
<dbReference type="SUPFAM" id="SSF52833">
    <property type="entry name" value="Thioredoxin-like"/>
    <property type="match status" value="1"/>
</dbReference>
<dbReference type="AlphaFoldDB" id="A0A8T4H031"/>
<gene>
    <name evidence="6" type="ORF">J2753_001453</name>
</gene>
<name>A0A8T4H031_9EURY</name>
<dbReference type="InterPro" id="IPR050553">
    <property type="entry name" value="Thioredoxin_ResA/DsbE_sf"/>
</dbReference>
<evidence type="ECO:0000256" key="2">
    <source>
        <dbReference type="ARBA" id="ARBA00022748"/>
    </source>
</evidence>
<keyword evidence="2" id="KW-0201">Cytochrome c-type biogenesis</keyword>
<evidence type="ECO:0000256" key="4">
    <source>
        <dbReference type="ARBA" id="ARBA00023284"/>
    </source>
</evidence>
<reference evidence="6" key="1">
    <citation type="submission" date="2021-03" db="EMBL/GenBank/DDBJ databases">
        <title>Genomic Encyclopedia of Type Strains, Phase IV (KMG-IV): sequencing the most valuable type-strain genomes for metagenomic binning, comparative biology and taxonomic classification.</title>
        <authorList>
            <person name="Goeker M."/>
        </authorList>
    </citation>
    <scope>NUCLEOTIDE SEQUENCE</scope>
    <source>
        <strain evidence="6">DSM 26232</strain>
    </source>
</reference>
<dbReference type="OrthoDB" id="146452at2157"/>
<evidence type="ECO:0000256" key="3">
    <source>
        <dbReference type="ARBA" id="ARBA00023157"/>
    </source>
</evidence>
<dbReference type="PANTHER" id="PTHR42852">
    <property type="entry name" value="THIOL:DISULFIDE INTERCHANGE PROTEIN DSBE"/>
    <property type="match status" value="1"/>
</dbReference>
<keyword evidence="4" id="KW-0676">Redox-active center</keyword>
<dbReference type="InterPro" id="IPR013766">
    <property type="entry name" value="Thioredoxin_domain"/>
</dbReference>
<evidence type="ECO:0000313" key="6">
    <source>
        <dbReference type="EMBL" id="MBP1986955.1"/>
    </source>
</evidence>
<sequence length="164" mass="17925">MSLEGSQAPEFELETTNGATVSLSETLADGPTVVSINRGHWCSFCAEQIATFSRVYEDLQFNHDVDVLPVVTSDDADVAAMKERFDYRFPLLADPDGAVAEQYSGTEQTDLGGVTGISAIYVVDEDGEVVFEHVAEDLTDRVYGNYIRYFVADEYGGALEDPGF</sequence>
<evidence type="ECO:0000313" key="7">
    <source>
        <dbReference type="Proteomes" id="UP000823736"/>
    </source>
</evidence>
<dbReference type="PANTHER" id="PTHR42852:SF6">
    <property type="entry name" value="THIOL:DISULFIDE INTERCHANGE PROTEIN DSBE"/>
    <property type="match status" value="1"/>
</dbReference>
<evidence type="ECO:0000256" key="1">
    <source>
        <dbReference type="ARBA" id="ARBA00004196"/>
    </source>
</evidence>
<feature type="domain" description="Thioredoxin" evidence="5">
    <location>
        <begin position="2"/>
        <end position="156"/>
    </location>
</feature>